<dbReference type="Pfam" id="PF05532">
    <property type="entry name" value="CsbD"/>
    <property type="match status" value="1"/>
</dbReference>
<dbReference type="EMBL" id="JACHIO010000007">
    <property type="protein sequence ID" value="MBB5063679.1"/>
    <property type="molecule type" value="Genomic_DNA"/>
</dbReference>
<dbReference type="Gene3D" id="1.10.1470.10">
    <property type="entry name" value="YjbJ"/>
    <property type="match status" value="1"/>
</dbReference>
<evidence type="ECO:0000256" key="2">
    <source>
        <dbReference type="SAM" id="MobiDB-lite"/>
    </source>
</evidence>
<dbReference type="AlphaFoldDB" id="A0A7W8E9J9"/>
<sequence>MNNEHVKGAAEKGEGKVKEVVGHVTGDRKLENEGKVDQVKGAVHSAVGDVKDAAKKTFQGD</sequence>
<comment type="caution">
    <text evidence="4">The sequence shown here is derived from an EMBL/GenBank/DDBJ whole genome shotgun (WGS) entry which is preliminary data.</text>
</comment>
<comment type="similarity">
    <text evidence="1">Belongs to the UPF0337 (CsbD) family.</text>
</comment>
<protein>
    <submittedName>
        <fullName evidence="4">Uncharacterized protein YjbJ (UPF0337 family)</fullName>
    </submittedName>
</protein>
<dbReference type="SUPFAM" id="SSF69047">
    <property type="entry name" value="Hypothetical protein YjbJ"/>
    <property type="match status" value="1"/>
</dbReference>
<proteinExistence type="inferred from homology"/>
<evidence type="ECO:0000313" key="5">
    <source>
        <dbReference type="Proteomes" id="UP000584867"/>
    </source>
</evidence>
<feature type="domain" description="CsbD-like" evidence="3">
    <location>
        <begin position="6"/>
        <end position="56"/>
    </location>
</feature>
<accession>A0A7W8E9J9</accession>
<organism evidence="4 5">
    <name type="scientific">Granulicella mallensis</name>
    <dbReference type="NCBI Taxonomy" id="940614"/>
    <lineage>
        <taxon>Bacteria</taxon>
        <taxon>Pseudomonadati</taxon>
        <taxon>Acidobacteriota</taxon>
        <taxon>Terriglobia</taxon>
        <taxon>Terriglobales</taxon>
        <taxon>Acidobacteriaceae</taxon>
        <taxon>Granulicella</taxon>
    </lineage>
</organism>
<reference evidence="4 5" key="1">
    <citation type="submission" date="2020-08" db="EMBL/GenBank/DDBJ databases">
        <title>Genomic Encyclopedia of Type Strains, Phase IV (KMG-V): Genome sequencing to study the core and pangenomes of soil and plant-associated prokaryotes.</title>
        <authorList>
            <person name="Whitman W."/>
        </authorList>
    </citation>
    <scope>NUCLEOTIDE SEQUENCE [LARGE SCALE GENOMIC DNA]</scope>
    <source>
        <strain evidence="4 5">X5P3</strain>
    </source>
</reference>
<name>A0A7W8E9J9_9BACT</name>
<feature type="region of interest" description="Disordered" evidence="2">
    <location>
        <begin position="1"/>
        <end position="31"/>
    </location>
</feature>
<dbReference type="InterPro" id="IPR008462">
    <property type="entry name" value="CsbD"/>
</dbReference>
<dbReference type="InterPro" id="IPR036629">
    <property type="entry name" value="YjbJ_sf"/>
</dbReference>
<gene>
    <name evidence="4" type="ORF">HDF15_002024</name>
</gene>
<evidence type="ECO:0000313" key="4">
    <source>
        <dbReference type="EMBL" id="MBB5063679.1"/>
    </source>
</evidence>
<evidence type="ECO:0000256" key="1">
    <source>
        <dbReference type="ARBA" id="ARBA00009129"/>
    </source>
</evidence>
<dbReference type="Proteomes" id="UP000584867">
    <property type="component" value="Unassembled WGS sequence"/>
</dbReference>
<evidence type="ECO:0000259" key="3">
    <source>
        <dbReference type="Pfam" id="PF05532"/>
    </source>
</evidence>
<dbReference type="RefSeq" id="WP_184255036.1">
    <property type="nucleotide sequence ID" value="NZ_JACHIO010000007.1"/>
</dbReference>